<dbReference type="Pfam" id="PF05728">
    <property type="entry name" value="UPF0227"/>
    <property type="match status" value="1"/>
</dbReference>
<dbReference type="InterPro" id="IPR008886">
    <property type="entry name" value="UPF0227/Esterase_YqiA"/>
</dbReference>
<dbReference type="Proteomes" id="UP001056716">
    <property type="component" value="Chromosome"/>
</dbReference>
<dbReference type="KEGG" id="atz:M5E07_04750"/>
<name>A0AAE9S1H9_9GAMM</name>
<proteinExistence type="predicted"/>
<protein>
    <submittedName>
        <fullName evidence="1">Esterase</fullName>
    </submittedName>
</protein>
<dbReference type="SUPFAM" id="SSF53474">
    <property type="entry name" value="alpha/beta-Hydrolases"/>
    <property type="match status" value="1"/>
</dbReference>
<dbReference type="Gene3D" id="3.40.50.1820">
    <property type="entry name" value="alpha/beta hydrolase"/>
    <property type="match status" value="1"/>
</dbReference>
<sequence>MNAITINIDQSKILFFHGLDSSKESTKFHAIDSAKKYCIDVDYRNLNYSTVAEFYKNALVTIKPDLLIGHSLGGYWALKMSLQHRIPCIVANPNLTPDFRSDYPAITELDLEHDIPQIAYIELGDEVLDMYATTAFLEPYMQVETVEGGHHRLVTPERINHLIHYMEQTFIF</sequence>
<reference evidence="1" key="1">
    <citation type="submission" date="2022-06" db="EMBL/GenBank/DDBJ databases">
        <title>Isolation, identification and characterization of iprodione-degrading strains in Lhasa, Tibet.</title>
        <authorList>
            <person name="Pan H."/>
        </authorList>
    </citation>
    <scope>NUCLEOTIDE SEQUENCE</scope>
    <source>
        <strain evidence="1">Y-23</strain>
    </source>
</reference>
<evidence type="ECO:0000313" key="1">
    <source>
        <dbReference type="EMBL" id="USE84125.1"/>
    </source>
</evidence>
<dbReference type="AlphaFoldDB" id="A0AAE9S1H9"/>
<dbReference type="EMBL" id="CP098732">
    <property type="protein sequence ID" value="USE84125.1"/>
    <property type="molecule type" value="Genomic_DNA"/>
</dbReference>
<gene>
    <name evidence="1" type="ORF">M5E07_04750</name>
</gene>
<dbReference type="InterPro" id="IPR029058">
    <property type="entry name" value="AB_hydrolase_fold"/>
</dbReference>
<keyword evidence="2" id="KW-1185">Reference proteome</keyword>
<organism evidence="1 2">
    <name type="scientific">Acinetobacter tibetensis</name>
    <dbReference type="NCBI Taxonomy" id="2943497"/>
    <lineage>
        <taxon>Bacteria</taxon>
        <taxon>Pseudomonadati</taxon>
        <taxon>Pseudomonadota</taxon>
        <taxon>Gammaproteobacteria</taxon>
        <taxon>Moraxellales</taxon>
        <taxon>Moraxellaceae</taxon>
        <taxon>Acinetobacter</taxon>
    </lineage>
</organism>
<accession>A0AAE9S1H9</accession>
<dbReference type="RefSeq" id="WP_116761833.1">
    <property type="nucleotide sequence ID" value="NZ_CP098732.1"/>
</dbReference>
<evidence type="ECO:0000313" key="2">
    <source>
        <dbReference type="Proteomes" id="UP001056716"/>
    </source>
</evidence>